<sequence length="511" mass="57583">MELKHLVSGTDIRGIVSEFEGKEINLSEKEVKFIALGFSRWIKRKYERKADEENRKIKVSVGYDARLTGPKFAEIIREELKQEGIDVYDCKMSITPSLFMSTVFKNYKADGAIMITASHLPSYYNGIKFFTVEGGFEKSDVLDMLEMAGRRKCQCEQNLKKAMGIKDKKGRSSEKNLAEDYADYLCKFIIKETGGEENPLKGLKVVIDAGNGAAGFFADKVIEKLGGDSTGSQFLNPDGSFPNHVPNPEAKEAIDSLKKAVLDNKADFGIIFDADGDRSAFVDKSGREINRNRLIALLSDILIKQKDGATIVTDSVTSMGLKKFIEDRGGKHHRFQRGYKNVINEAKKLNKKGIYTPLAIETSGHAAFMDNYFLDDGAYMAALLLIQLVKSKKAGISFTDTLNELKDPMEEKEIRFSIKAADFRESGNKVLDKLPEYVRKINGWELEKPNYEGVRVICDGNNWFLLRLSLHEPLLCLNIETEEKGKVKDIEKKLYEFLKNYDEVDSSVLNN</sequence>
<keyword evidence="5" id="KW-0460">Magnesium</keyword>
<dbReference type="EMBL" id="AP019822">
    <property type="protein sequence ID" value="BBM36972.1"/>
    <property type="molecule type" value="Genomic_DNA"/>
</dbReference>
<evidence type="ECO:0000259" key="8">
    <source>
        <dbReference type="Pfam" id="PF02879"/>
    </source>
</evidence>
<feature type="domain" description="Alpha-D-phosphohexomutase alpha/beta/alpha" evidence="7">
    <location>
        <begin position="10"/>
        <end position="142"/>
    </location>
</feature>
<dbReference type="KEGG" id="lgo:JCM16774_1918"/>
<name>A0A510JCE8_9FUSO</name>
<dbReference type="STRING" id="714315.GCA_000516535_01923"/>
<keyword evidence="4" id="KW-0479">Metal-binding</keyword>
<dbReference type="Gene3D" id="3.40.120.10">
    <property type="entry name" value="Alpha-D-Glucose-1,6-Bisphosphate, subunit A, domain 3"/>
    <property type="match status" value="3"/>
</dbReference>
<evidence type="ECO:0000259" key="7">
    <source>
        <dbReference type="Pfam" id="PF02878"/>
    </source>
</evidence>
<dbReference type="Gene3D" id="3.30.310.50">
    <property type="entry name" value="Alpha-D-phosphohexomutase, C-terminal domain"/>
    <property type="match status" value="1"/>
</dbReference>
<dbReference type="PANTHER" id="PTHR42946:SF1">
    <property type="entry name" value="PHOSPHOGLUCOMUTASE (ALPHA-D-GLUCOSE-1,6-BISPHOSPHATE-DEPENDENT)"/>
    <property type="match status" value="1"/>
</dbReference>
<gene>
    <name evidence="10" type="ORF">JCM16774_1918</name>
</gene>
<dbReference type="SUPFAM" id="SSF53738">
    <property type="entry name" value="Phosphoglucomutase, first 3 domains"/>
    <property type="match status" value="3"/>
</dbReference>
<keyword evidence="3" id="KW-0597">Phosphoprotein</keyword>
<dbReference type="InterPro" id="IPR005846">
    <property type="entry name" value="A-D-PHexomutase_a/b/a-III"/>
</dbReference>
<feature type="domain" description="Alpha-D-phosphohexomutase alpha/beta/alpha" evidence="9">
    <location>
        <begin position="291"/>
        <end position="393"/>
    </location>
</feature>
<dbReference type="GO" id="GO:0005975">
    <property type="term" value="P:carbohydrate metabolic process"/>
    <property type="evidence" value="ECO:0007669"/>
    <property type="project" value="InterPro"/>
</dbReference>
<evidence type="ECO:0000313" key="10">
    <source>
        <dbReference type="EMBL" id="BBM36972.1"/>
    </source>
</evidence>
<dbReference type="SUPFAM" id="SSF55957">
    <property type="entry name" value="Phosphoglucomutase, C-terminal domain"/>
    <property type="match status" value="1"/>
</dbReference>
<evidence type="ECO:0000259" key="9">
    <source>
        <dbReference type="Pfam" id="PF02880"/>
    </source>
</evidence>
<reference evidence="10 11" key="1">
    <citation type="submission" date="2019-07" db="EMBL/GenBank/DDBJ databases">
        <title>Complete Genome Sequence of Leptotrichia goodfellowii Strain JCM 16774.</title>
        <authorList>
            <person name="Watanabe S."/>
            <person name="Cui L."/>
        </authorList>
    </citation>
    <scope>NUCLEOTIDE SEQUENCE [LARGE SCALE GENOMIC DNA]</scope>
    <source>
        <strain evidence="10 11">JCM16774</strain>
    </source>
</reference>
<keyword evidence="6" id="KW-0413">Isomerase</keyword>
<protein>
    <submittedName>
        <fullName evidence="10">Phosphoglucomutase/phosphomannomutase, alpha/beta/alpha domain II</fullName>
    </submittedName>
</protein>
<dbReference type="InterPro" id="IPR005845">
    <property type="entry name" value="A-D-PHexomutase_a/b/a-II"/>
</dbReference>
<dbReference type="OrthoDB" id="9806956at2"/>
<proteinExistence type="inferred from homology"/>
<dbReference type="FunFam" id="3.40.120.10:FF:000010">
    <property type="entry name" value="phosphomannomutase/phosphoglucomutase isoform X1"/>
    <property type="match status" value="1"/>
</dbReference>
<dbReference type="PRINTS" id="PR00509">
    <property type="entry name" value="PGMPMM"/>
</dbReference>
<feature type="domain" description="Alpha-D-phosphohexomutase alpha/beta/alpha" evidence="8">
    <location>
        <begin position="187"/>
        <end position="286"/>
    </location>
</feature>
<dbReference type="Pfam" id="PF02880">
    <property type="entry name" value="PGM_PMM_III"/>
    <property type="match status" value="1"/>
</dbReference>
<dbReference type="Pfam" id="PF02878">
    <property type="entry name" value="PGM_PMM_I"/>
    <property type="match status" value="1"/>
</dbReference>
<evidence type="ECO:0000313" key="11">
    <source>
        <dbReference type="Proteomes" id="UP000321606"/>
    </source>
</evidence>
<evidence type="ECO:0000256" key="2">
    <source>
        <dbReference type="ARBA" id="ARBA00010231"/>
    </source>
</evidence>
<comment type="similarity">
    <text evidence="2">Belongs to the phosphohexose mutase family.</text>
</comment>
<dbReference type="InterPro" id="IPR005841">
    <property type="entry name" value="Alpha-D-phosphohexomutase_SF"/>
</dbReference>
<dbReference type="AlphaFoldDB" id="A0A510JCE8"/>
<evidence type="ECO:0000256" key="5">
    <source>
        <dbReference type="ARBA" id="ARBA00022842"/>
    </source>
</evidence>
<dbReference type="GO" id="GO:0046872">
    <property type="term" value="F:metal ion binding"/>
    <property type="evidence" value="ECO:0007669"/>
    <property type="project" value="UniProtKB-KW"/>
</dbReference>
<dbReference type="InterPro" id="IPR050060">
    <property type="entry name" value="Phosphoglucosamine_mutase"/>
</dbReference>
<comment type="cofactor">
    <cofactor evidence="1">
        <name>Mg(2+)</name>
        <dbReference type="ChEBI" id="CHEBI:18420"/>
    </cofactor>
</comment>
<dbReference type="Proteomes" id="UP000321606">
    <property type="component" value="Chromosome"/>
</dbReference>
<evidence type="ECO:0000256" key="6">
    <source>
        <dbReference type="ARBA" id="ARBA00023235"/>
    </source>
</evidence>
<dbReference type="RefSeq" id="WP_026738134.1">
    <property type="nucleotide sequence ID" value="NZ_AP019822.1"/>
</dbReference>
<dbReference type="Pfam" id="PF02879">
    <property type="entry name" value="PGM_PMM_II"/>
    <property type="match status" value="1"/>
</dbReference>
<dbReference type="PANTHER" id="PTHR42946">
    <property type="entry name" value="PHOSPHOHEXOSE MUTASE"/>
    <property type="match status" value="1"/>
</dbReference>
<dbReference type="CDD" id="cd03089">
    <property type="entry name" value="PMM_PGM"/>
    <property type="match status" value="1"/>
</dbReference>
<evidence type="ECO:0000256" key="4">
    <source>
        <dbReference type="ARBA" id="ARBA00022723"/>
    </source>
</evidence>
<evidence type="ECO:0000256" key="1">
    <source>
        <dbReference type="ARBA" id="ARBA00001946"/>
    </source>
</evidence>
<evidence type="ECO:0000256" key="3">
    <source>
        <dbReference type="ARBA" id="ARBA00022553"/>
    </source>
</evidence>
<organism evidence="10 11">
    <name type="scientific">Pseudoleptotrichia goodfellowii</name>
    <dbReference type="NCBI Taxonomy" id="157692"/>
    <lineage>
        <taxon>Bacteria</taxon>
        <taxon>Fusobacteriati</taxon>
        <taxon>Fusobacteriota</taxon>
        <taxon>Fusobacteriia</taxon>
        <taxon>Fusobacteriales</taxon>
        <taxon>Leptotrichiaceae</taxon>
        <taxon>Pseudoleptotrichia</taxon>
    </lineage>
</organism>
<dbReference type="GO" id="GO:0004615">
    <property type="term" value="F:phosphomannomutase activity"/>
    <property type="evidence" value="ECO:0007669"/>
    <property type="project" value="TreeGrafter"/>
</dbReference>
<dbReference type="InterPro" id="IPR005844">
    <property type="entry name" value="A-D-PHexomutase_a/b/a-I"/>
</dbReference>
<dbReference type="InterPro" id="IPR036900">
    <property type="entry name" value="A-D-PHexomutase_C_sf"/>
</dbReference>
<dbReference type="InterPro" id="IPR016055">
    <property type="entry name" value="A-D-PHexomutase_a/b/a-I/II/III"/>
</dbReference>
<accession>A0A510JCE8</accession>